<dbReference type="Proteomes" id="UP000000552">
    <property type="component" value="Chromosome"/>
</dbReference>
<dbReference type="EMBL" id="BA000012">
    <property type="protein sequence ID" value="BAB51924.1"/>
    <property type="molecule type" value="Genomic_DNA"/>
</dbReference>
<reference evidence="1 2" key="1">
    <citation type="journal article" date="2000" name="DNA Res.">
        <title>Complete genome structure of the nitrogen-fixing symbiotic bacterium Mesorhizobium loti.</title>
        <authorList>
            <person name="Kaneko T."/>
            <person name="Nakamura Y."/>
            <person name="Sato S."/>
            <person name="Asamizu E."/>
            <person name="Kato T."/>
            <person name="Sasamoto S."/>
            <person name="Watanabe A."/>
            <person name="Idesawa K."/>
            <person name="Ishikawa A."/>
            <person name="Kawashima K."/>
            <person name="Kimura T."/>
            <person name="Kishida Y."/>
            <person name="Kiyokawa C."/>
            <person name="Kohara M."/>
            <person name="Matsumoto M."/>
            <person name="Matsuno A."/>
            <person name="Mochizuki Y."/>
            <person name="Nakayama S."/>
            <person name="Nakazaki N."/>
            <person name="Shimpo S."/>
            <person name="Sugimoto M."/>
            <person name="Takeuchi C."/>
            <person name="Yamada M."/>
            <person name="Tabata S."/>
        </authorList>
    </citation>
    <scope>NUCLEOTIDE SEQUENCE [LARGE SCALE GENOMIC DNA]</scope>
    <source>
        <strain evidence="2">LMG 29417 / CECT 9101 / MAFF 303099</strain>
    </source>
</reference>
<proteinExistence type="predicted"/>
<organism evidence="1 2">
    <name type="scientific">Mesorhizobium japonicum (strain LMG 29417 / CECT 9101 / MAFF 303099)</name>
    <name type="common">Mesorhizobium loti (strain MAFF 303099)</name>
    <dbReference type="NCBI Taxonomy" id="266835"/>
    <lineage>
        <taxon>Bacteria</taxon>
        <taxon>Pseudomonadati</taxon>
        <taxon>Pseudomonadota</taxon>
        <taxon>Alphaproteobacteria</taxon>
        <taxon>Hyphomicrobiales</taxon>
        <taxon>Phyllobacteriaceae</taxon>
        <taxon>Mesorhizobium</taxon>
    </lineage>
</organism>
<dbReference type="KEGG" id="mlo:mlr5478"/>
<accession>Q98BP8</accession>
<dbReference type="AlphaFoldDB" id="Q98BP8"/>
<sequence length="241" mass="26961">MPERKTHRLVPKPQISARFLADYMSGSALKRRSILIGCKYQSLARVVQHDEAKQNVSKFLRSENPQILVLKDAAAKLRARMADDEFERDLYDHNADYIDRFAKVAGEIGLPDAERLIPGKSLAIMLGNVKVKPDIQLRFRRLTKTNKVKIGAATLRYAKGKPLKDDTGAWQSAFLFGYLALAEIEEGAEPEHKLCITIDAYSGTCFPAPTDSVSKFKNMEAECAGIAERWDNLPPPPKAVF</sequence>
<name>Q98BP8_RHILO</name>
<protein>
    <submittedName>
        <fullName evidence="1">Mlr5478 protein</fullName>
    </submittedName>
</protein>
<dbReference type="RefSeq" id="WP_010913262.1">
    <property type="nucleotide sequence ID" value="NC_002678.2"/>
</dbReference>
<evidence type="ECO:0000313" key="1">
    <source>
        <dbReference type="EMBL" id="BAB51924.1"/>
    </source>
</evidence>
<dbReference type="eggNOG" id="ENOG50301X9">
    <property type="taxonomic scope" value="Bacteria"/>
</dbReference>
<evidence type="ECO:0000313" key="2">
    <source>
        <dbReference type="Proteomes" id="UP000000552"/>
    </source>
</evidence>
<dbReference type="HOGENOM" id="CLU_1151111_0_0_5"/>
<gene>
    <name evidence="1" type="ordered locus">mlr5478</name>
</gene>